<evidence type="ECO:0000256" key="1">
    <source>
        <dbReference type="SAM" id="MobiDB-lite"/>
    </source>
</evidence>
<dbReference type="Proteomes" id="UP001296104">
    <property type="component" value="Unassembled WGS sequence"/>
</dbReference>
<feature type="compositionally biased region" description="Low complexity" evidence="1">
    <location>
        <begin position="581"/>
        <end position="595"/>
    </location>
</feature>
<proteinExistence type="predicted"/>
<organism evidence="2 3">
    <name type="scientific">Lecanosticta acicola</name>
    <dbReference type="NCBI Taxonomy" id="111012"/>
    <lineage>
        <taxon>Eukaryota</taxon>
        <taxon>Fungi</taxon>
        <taxon>Dikarya</taxon>
        <taxon>Ascomycota</taxon>
        <taxon>Pezizomycotina</taxon>
        <taxon>Dothideomycetes</taxon>
        <taxon>Dothideomycetidae</taxon>
        <taxon>Mycosphaerellales</taxon>
        <taxon>Mycosphaerellaceae</taxon>
        <taxon>Lecanosticta</taxon>
    </lineage>
</organism>
<feature type="compositionally biased region" description="Acidic residues" evidence="1">
    <location>
        <begin position="370"/>
        <end position="389"/>
    </location>
</feature>
<evidence type="ECO:0000313" key="3">
    <source>
        <dbReference type="Proteomes" id="UP001296104"/>
    </source>
</evidence>
<feature type="compositionally biased region" description="Basic and acidic residues" evidence="1">
    <location>
        <begin position="567"/>
        <end position="580"/>
    </location>
</feature>
<comment type="caution">
    <text evidence="2">The sequence shown here is derived from an EMBL/GenBank/DDBJ whole genome shotgun (WGS) entry which is preliminary data.</text>
</comment>
<feature type="compositionally biased region" description="Acidic residues" evidence="1">
    <location>
        <begin position="349"/>
        <end position="361"/>
    </location>
</feature>
<feature type="region of interest" description="Disordered" evidence="1">
    <location>
        <begin position="240"/>
        <end position="399"/>
    </location>
</feature>
<gene>
    <name evidence="2" type="ORF">LECACI_7A003615</name>
</gene>
<evidence type="ECO:0000313" key="2">
    <source>
        <dbReference type="EMBL" id="CAK3972544.1"/>
    </source>
</evidence>
<sequence>MSQNCPGFGRGAQPENDCIDPRLLQQHPGQHPSQLHQHIDSHNATNSSFGDFPYEYVRTGEAPMGIHFGSAGDETHEALRGERQLAERFNRHRHVDVVGGLRYGQRFQSDRDRSPAFGPARCSPAPNTWRGANTTALSNNLGLNPGPMPQSSIMPPEEEIPRYGNFIAQPFAGGSFGLQSTRDIARGGDQSLYSETYGHSSGIHYPTPSPAYPQYGAHLTSHVEHPSQPQLISAAPLRNPYGSLRRSSAQHTGHHDHGSYGGYFGGRDQATAYDFQPNETQEQDATQFGTIGPRSRDAFARQSRSHSREDFEDAVNEAISSVADDRKSMHSEQAGYTPPPGYEGTGAVADDESDGDRENDELGAYPSEGNDAEGVQEEGSEEEADEDQEDAQHVPSSSSSFLAAVNDQNASAWRQEALHIPATHSFRSIDNFVGRPPQQIRFGPESERNAARFYRRYSTAEILNGAVHPDDLGGRLILRVAEDAKNHEIRDAINELKAAWNAREPRNSKKRKASMGKSNFVTKRINLAIAAKAKHISKRDGGDEREVLEELHRALDRKAPTVPRGVAKADREKVKLETKATDAAAASNSTSTGQE</sequence>
<feature type="compositionally biased region" description="Polar residues" evidence="1">
    <location>
        <begin position="277"/>
        <end position="289"/>
    </location>
</feature>
<dbReference type="EMBL" id="CAVMBE010000018">
    <property type="protein sequence ID" value="CAK3972544.1"/>
    <property type="molecule type" value="Genomic_DNA"/>
</dbReference>
<accession>A0AAI8YX73</accession>
<feature type="compositionally biased region" description="Polar residues" evidence="1">
    <location>
        <begin position="27"/>
        <end position="46"/>
    </location>
</feature>
<name>A0AAI8YX73_9PEZI</name>
<protein>
    <submittedName>
        <fullName evidence="2">Uncharacterized protein</fullName>
    </submittedName>
</protein>
<keyword evidence="3" id="KW-1185">Reference proteome</keyword>
<feature type="region of interest" description="Disordered" evidence="1">
    <location>
        <begin position="558"/>
        <end position="595"/>
    </location>
</feature>
<feature type="region of interest" description="Disordered" evidence="1">
    <location>
        <begin position="109"/>
        <end position="130"/>
    </location>
</feature>
<reference evidence="2" key="1">
    <citation type="submission" date="2023-11" db="EMBL/GenBank/DDBJ databases">
        <authorList>
            <person name="Alioto T."/>
            <person name="Alioto T."/>
            <person name="Gomez Garrido J."/>
        </authorList>
    </citation>
    <scope>NUCLEOTIDE SEQUENCE</scope>
</reference>
<dbReference type="AlphaFoldDB" id="A0AAI8YX73"/>
<feature type="region of interest" description="Disordered" evidence="1">
    <location>
        <begin position="26"/>
        <end position="46"/>
    </location>
</feature>